<protein>
    <recommendedName>
        <fullName evidence="4">Glycosyltransferase family 25 protein</fullName>
    </recommendedName>
</protein>
<name>L1JSL0_GUITC</name>
<dbReference type="OrthoDB" id="10571653at2759"/>
<dbReference type="EnsemblProtists" id="EKX51073">
    <property type="protein sequence ID" value="EKX51073"/>
    <property type="gene ID" value="GUITHDRAFT_134601"/>
</dbReference>
<dbReference type="PaxDb" id="55529-EKX51073"/>
<reference evidence="2" key="3">
    <citation type="submission" date="2015-06" db="UniProtKB">
        <authorList>
            <consortium name="EnsemblProtists"/>
        </authorList>
    </citation>
    <scope>IDENTIFICATION</scope>
</reference>
<evidence type="ECO:0000313" key="3">
    <source>
        <dbReference type="Proteomes" id="UP000011087"/>
    </source>
</evidence>
<dbReference type="Proteomes" id="UP000011087">
    <property type="component" value="Unassembled WGS sequence"/>
</dbReference>
<dbReference type="AlphaFoldDB" id="L1JSL0"/>
<evidence type="ECO:0000313" key="2">
    <source>
        <dbReference type="EnsemblProtists" id="EKX51073"/>
    </source>
</evidence>
<dbReference type="GeneID" id="17307993"/>
<evidence type="ECO:0000313" key="1">
    <source>
        <dbReference type="EMBL" id="EKX51073.1"/>
    </source>
</evidence>
<dbReference type="RefSeq" id="XP_005838053.1">
    <property type="nucleotide sequence ID" value="XM_005837996.1"/>
</dbReference>
<reference evidence="1 3" key="1">
    <citation type="journal article" date="2012" name="Nature">
        <title>Algal genomes reveal evolutionary mosaicism and the fate of nucleomorphs.</title>
        <authorList>
            <consortium name="DOE Joint Genome Institute"/>
            <person name="Curtis B.A."/>
            <person name="Tanifuji G."/>
            <person name="Burki F."/>
            <person name="Gruber A."/>
            <person name="Irimia M."/>
            <person name="Maruyama S."/>
            <person name="Arias M.C."/>
            <person name="Ball S.G."/>
            <person name="Gile G.H."/>
            <person name="Hirakawa Y."/>
            <person name="Hopkins J.F."/>
            <person name="Kuo A."/>
            <person name="Rensing S.A."/>
            <person name="Schmutz J."/>
            <person name="Symeonidi A."/>
            <person name="Elias M."/>
            <person name="Eveleigh R.J."/>
            <person name="Herman E.K."/>
            <person name="Klute M.J."/>
            <person name="Nakayama T."/>
            <person name="Obornik M."/>
            <person name="Reyes-Prieto A."/>
            <person name="Armbrust E.V."/>
            <person name="Aves S.J."/>
            <person name="Beiko R.G."/>
            <person name="Coutinho P."/>
            <person name="Dacks J.B."/>
            <person name="Durnford D.G."/>
            <person name="Fast N.M."/>
            <person name="Green B.R."/>
            <person name="Grisdale C.J."/>
            <person name="Hempel F."/>
            <person name="Henrissat B."/>
            <person name="Hoppner M.P."/>
            <person name="Ishida K."/>
            <person name="Kim E."/>
            <person name="Koreny L."/>
            <person name="Kroth P.G."/>
            <person name="Liu Y."/>
            <person name="Malik S.B."/>
            <person name="Maier U.G."/>
            <person name="McRose D."/>
            <person name="Mock T."/>
            <person name="Neilson J.A."/>
            <person name="Onodera N.T."/>
            <person name="Poole A.M."/>
            <person name="Pritham E.J."/>
            <person name="Richards T.A."/>
            <person name="Rocap G."/>
            <person name="Roy S.W."/>
            <person name="Sarai C."/>
            <person name="Schaack S."/>
            <person name="Shirato S."/>
            <person name="Slamovits C.H."/>
            <person name="Spencer D.F."/>
            <person name="Suzuki S."/>
            <person name="Worden A.Z."/>
            <person name="Zauner S."/>
            <person name="Barry K."/>
            <person name="Bell C."/>
            <person name="Bharti A.K."/>
            <person name="Crow J.A."/>
            <person name="Grimwood J."/>
            <person name="Kramer R."/>
            <person name="Lindquist E."/>
            <person name="Lucas S."/>
            <person name="Salamov A."/>
            <person name="McFadden G.I."/>
            <person name="Lane C.E."/>
            <person name="Keeling P.J."/>
            <person name="Gray M.W."/>
            <person name="Grigoriev I.V."/>
            <person name="Archibald J.M."/>
        </authorList>
    </citation>
    <scope>NUCLEOTIDE SEQUENCE</scope>
    <source>
        <strain evidence="1 3">CCMP2712</strain>
    </source>
</reference>
<keyword evidence="3" id="KW-1185">Reference proteome</keyword>
<sequence length="319" mass="36569">MAWVGPYFPFYLTGGVRIATQTMTSLKAAKKRCQELQDCGGITGYWKAASMPELEWQWELRGRNSQRNEMWVQPSKRCCSRSFQGMLPLFYINLAYRSDRRENLLSYLAGKGVDVEEHVIRQNGVNRSLFSNATEIITKLEGLSVSEEDFWSHFKVQGKFPDIESNLYKGRIASWIVHRMVWKRILSIRHEHEWYIIVEDDVKMIDDVDALMEKLSLTTCLHPSVEIIYLTGRQVPNFFPGNVVSYLGVDAYVVSAKVIKKLLDNTVLGDPKINSLGIDTYLSTLVRRGVIDARMIEGGNAFVNSWREFASDIIVKDKP</sequence>
<proteinExistence type="predicted"/>
<accession>L1JSL0</accession>
<dbReference type="KEGG" id="gtt:GUITHDRAFT_134601"/>
<dbReference type="EMBL" id="JH992976">
    <property type="protein sequence ID" value="EKX51073.1"/>
    <property type="molecule type" value="Genomic_DNA"/>
</dbReference>
<reference evidence="3" key="2">
    <citation type="submission" date="2012-11" db="EMBL/GenBank/DDBJ databases">
        <authorList>
            <person name="Kuo A."/>
            <person name="Curtis B.A."/>
            <person name="Tanifuji G."/>
            <person name="Burki F."/>
            <person name="Gruber A."/>
            <person name="Irimia M."/>
            <person name="Maruyama S."/>
            <person name="Arias M.C."/>
            <person name="Ball S.G."/>
            <person name="Gile G.H."/>
            <person name="Hirakawa Y."/>
            <person name="Hopkins J.F."/>
            <person name="Rensing S.A."/>
            <person name="Schmutz J."/>
            <person name="Symeonidi A."/>
            <person name="Elias M."/>
            <person name="Eveleigh R.J."/>
            <person name="Herman E.K."/>
            <person name="Klute M.J."/>
            <person name="Nakayama T."/>
            <person name="Obornik M."/>
            <person name="Reyes-Prieto A."/>
            <person name="Armbrust E.V."/>
            <person name="Aves S.J."/>
            <person name="Beiko R.G."/>
            <person name="Coutinho P."/>
            <person name="Dacks J.B."/>
            <person name="Durnford D.G."/>
            <person name="Fast N.M."/>
            <person name="Green B.R."/>
            <person name="Grisdale C."/>
            <person name="Hempe F."/>
            <person name="Henrissat B."/>
            <person name="Hoppner M.P."/>
            <person name="Ishida K.-I."/>
            <person name="Kim E."/>
            <person name="Koreny L."/>
            <person name="Kroth P.G."/>
            <person name="Liu Y."/>
            <person name="Malik S.-B."/>
            <person name="Maier U.G."/>
            <person name="McRose D."/>
            <person name="Mock T."/>
            <person name="Neilson J.A."/>
            <person name="Onodera N.T."/>
            <person name="Poole A.M."/>
            <person name="Pritham E.J."/>
            <person name="Richards T.A."/>
            <person name="Rocap G."/>
            <person name="Roy S.W."/>
            <person name="Sarai C."/>
            <person name="Schaack S."/>
            <person name="Shirato S."/>
            <person name="Slamovits C.H."/>
            <person name="Spencer D.F."/>
            <person name="Suzuki S."/>
            <person name="Worden A.Z."/>
            <person name="Zauner S."/>
            <person name="Barry K."/>
            <person name="Bell C."/>
            <person name="Bharti A.K."/>
            <person name="Crow J.A."/>
            <person name="Grimwood J."/>
            <person name="Kramer R."/>
            <person name="Lindquist E."/>
            <person name="Lucas S."/>
            <person name="Salamov A."/>
            <person name="McFadden G.I."/>
            <person name="Lane C.E."/>
            <person name="Keeling P.J."/>
            <person name="Gray M.W."/>
            <person name="Grigoriev I.V."/>
            <person name="Archibald J.M."/>
        </authorList>
    </citation>
    <scope>NUCLEOTIDE SEQUENCE</scope>
    <source>
        <strain evidence="3">CCMP2712</strain>
    </source>
</reference>
<evidence type="ECO:0008006" key="4">
    <source>
        <dbReference type="Google" id="ProtNLM"/>
    </source>
</evidence>
<dbReference type="HOGENOM" id="CLU_716574_0_0_1"/>
<gene>
    <name evidence="1" type="ORF">GUITHDRAFT_134601</name>
</gene>
<organism evidence="1">
    <name type="scientific">Guillardia theta (strain CCMP2712)</name>
    <name type="common">Cryptophyte</name>
    <dbReference type="NCBI Taxonomy" id="905079"/>
    <lineage>
        <taxon>Eukaryota</taxon>
        <taxon>Cryptophyceae</taxon>
        <taxon>Pyrenomonadales</taxon>
        <taxon>Geminigeraceae</taxon>
        <taxon>Guillardia</taxon>
    </lineage>
</organism>